<dbReference type="PROSITE" id="PS51375">
    <property type="entry name" value="PPR"/>
    <property type="match status" value="1"/>
</dbReference>
<dbReference type="Pfam" id="PF13041">
    <property type="entry name" value="PPR_2"/>
    <property type="match status" value="1"/>
</dbReference>
<keyword evidence="1" id="KW-0677">Repeat</keyword>
<dbReference type="Gene3D" id="1.25.40.10">
    <property type="entry name" value="Tetratricopeptide repeat domain"/>
    <property type="match status" value="1"/>
</dbReference>
<comment type="caution">
    <text evidence="3">The sequence shown here is derived from an EMBL/GenBank/DDBJ whole genome shotgun (WGS) entry which is preliminary data.</text>
</comment>
<sequence>MSFRDVSTGQKSLGERSTSLTFTSSNDFFLPDGGSYNVIIHGFLRHKDPLEAMDLIHEMVSKGFSADARTMTLLIELVPKNQLDHPVFQKLLSGPDIKSHKIGSSGLSAAAAATQGTC</sequence>
<evidence type="ECO:0000313" key="4">
    <source>
        <dbReference type="Proteomes" id="UP001154282"/>
    </source>
</evidence>
<gene>
    <name evidence="3" type="ORF">LITE_LOCUS42625</name>
</gene>
<evidence type="ECO:0000313" key="3">
    <source>
        <dbReference type="EMBL" id="CAI0542825.1"/>
    </source>
</evidence>
<evidence type="ECO:0000256" key="2">
    <source>
        <dbReference type="PROSITE-ProRule" id="PRU00708"/>
    </source>
</evidence>
<name>A0AAV0QD10_9ROSI</name>
<dbReference type="EMBL" id="CAMGYJ010000009">
    <property type="protein sequence ID" value="CAI0542825.1"/>
    <property type="molecule type" value="Genomic_DNA"/>
</dbReference>
<dbReference type="InterPro" id="IPR002885">
    <property type="entry name" value="PPR_rpt"/>
</dbReference>
<evidence type="ECO:0000256" key="1">
    <source>
        <dbReference type="ARBA" id="ARBA00022737"/>
    </source>
</evidence>
<dbReference type="AlphaFoldDB" id="A0AAV0QD10"/>
<keyword evidence="4" id="KW-1185">Reference proteome</keyword>
<dbReference type="InterPro" id="IPR011990">
    <property type="entry name" value="TPR-like_helical_dom_sf"/>
</dbReference>
<reference evidence="3" key="1">
    <citation type="submission" date="2022-08" db="EMBL/GenBank/DDBJ databases">
        <authorList>
            <person name="Gutierrez-Valencia J."/>
        </authorList>
    </citation>
    <scope>NUCLEOTIDE SEQUENCE</scope>
</reference>
<proteinExistence type="predicted"/>
<feature type="repeat" description="PPR" evidence="2">
    <location>
        <begin position="32"/>
        <end position="66"/>
    </location>
</feature>
<protein>
    <recommendedName>
        <fullName evidence="5">Pentatricopeptide repeat-containing protein</fullName>
    </recommendedName>
</protein>
<dbReference type="Proteomes" id="UP001154282">
    <property type="component" value="Unassembled WGS sequence"/>
</dbReference>
<evidence type="ECO:0008006" key="5">
    <source>
        <dbReference type="Google" id="ProtNLM"/>
    </source>
</evidence>
<dbReference type="NCBIfam" id="TIGR00756">
    <property type="entry name" value="PPR"/>
    <property type="match status" value="1"/>
</dbReference>
<accession>A0AAV0QD10</accession>
<organism evidence="3 4">
    <name type="scientific">Linum tenue</name>
    <dbReference type="NCBI Taxonomy" id="586396"/>
    <lineage>
        <taxon>Eukaryota</taxon>
        <taxon>Viridiplantae</taxon>
        <taxon>Streptophyta</taxon>
        <taxon>Embryophyta</taxon>
        <taxon>Tracheophyta</taxon>
        <taxon>Spermatophyta</taxon>
        <taxon>Magnoliopsida</taxon>
        <taxon>eudicotyledons</taxon>
        <taxon>Gunneridae</taxon>
        <taxon>Pentapetalae</taxon>
        <taxon>rosids</taxon>
        <taxon>fabids</taxon>
        <taxon>Malpighiales</taxon>
        <taxon>Linaceae</taxon>
        <taxon>Linum</taxon>
    </lineage>
</organism>